<keyword evidence="1" id="KW-0472">Membrane</keyword>
<gene>
    <name evidence="2" type="ORF">Ocin01_18657</name>
</gene>
<accession>A0A1D2M536</accession>
<feature type="transmembrane region" description="Helical" evidence="1">
    <location>
        <begin position="21"/>
        <end position="42"/>
    </location>
</feature>
<comment type="caution">
    <text evidence="2">The sequence shown here is derived from an EMBL/GenBank/DDBJ whole genome shotgun (WGS) entry which is preliminary data.</text>
</comment>
<keyword evidence="1" id="KW-1133">Transmembrane helix</keyword>
<dbReference type="AlphaFoldDB" id="A0A1D2M536"/>
<sequence>MILSWVDIVLYLGAQKRNATMCWVWLGCTLVNFLYSVINSILKLYGDYGTTYVEILVVGVIGLIHGIAITIYVMFVVYAFIIQLRNRPDPQLNPAYQVSTMAQPQGSVYAAMEAGTYYTAEQPNYPIESQPLNQPQPTTAPAL</sequence>
<keyword evidence="3" id="KW-1185">Reference proteome</keyword>
<dbReference type="PANTHER" id="PTHR36694:SF11">
    <property type="entry name" value="LP21121P-RELATED"/>
    <property type="match status" value="1"/>
</dbReference>
<dbReference type="PANTHER" id="PTHR36694">
    <property type="entry name" value="PASIFLORA 1, ISOFORM A-RELATED"/>
    <property type="match status" value="1"/>
</dbReference>
<protein>
    <submittedName>
        <fullName evidence="2">Uncharacterized protein</fullName>
    </submittedName>
</protein>
<organism evidence="2 3">
    <name type="scientific">Orchesella cincta</name>
    <name type="common">Springtail</name>
    <name type="synonym">Podura cincta</name>
    <dbReference type="NCBI Taxonomy" id="48709"/>
    <lineage>
        <taxon>Eukaryota</taxon>
        <taxon>Metazoa</taxon>
        <taxon>Ecdysozoa</taxon>
        <taxon>Arthropoda</taxon>
        <taxon>Hexapoda</taxon>
        <taxon>Collembola</taxon>
        <taxon>Entomobryomorpha</taxon>
        <taxon>Entomobryoidea</taxon>
        <taxon>Orchesellidae</taxon>
        <taxon>Orchesellinae</taxon>
        <taxon>Orchesella</taxon>
    </lineage>
</organism>
<dbReference type="Proteomes" id="UP000094527">
    <property type="component" value="Unassembled WGS sequence"/>
</dbReference>
<keyword evidence="1" id="KW-0812">Transmembrane</keyword>
<feature type="transmembrane region" description="Helical" evidence="1">
    <location>
        <begin position="54"/>
        <end position="81"/>
    </location>
</feature>
<evidence type="ECO:0000313" key="2">
    <source>
        <dbReference type="EMBL" id="ODM88022.1"/>
    </source>
</evidence>
<dbReference type="EMBL" id="LJIJ01004231">
    <property type="protein sequence ID" value="ODM88022.1"/>
    <property type="molecule type" value="Genomic_DNA"/>
</dbReference>
<proteinExistence type="predicted"/>
<evidence type="ECO:0000256" key="1">
    <source>
        <dbReference type="SAM" id="Phobius"/>
    </source>
</evidence>
<name>A0A1D2M536_ORCCI</name>
<reference evidence="2 3" key="1">
    <citation type="journal article" date="2016" name="Genome Biol. Evol.">
        <title>Gene Family Evolution Reflects Adaptation to Soil Environmental Stressors in the Genome of the Collembolan Orchesella cincta.</title>
        <authorList>
            <person name="Faddeeva-Vakhrusheva A."/>
            <person name="Derks M.F."/>
            <person name="Anvar S.Y."/>
            <person name="Agamennone V."/>
            <person name="Suring W."/>
            <person name="Smit S."/>
            <person name="van Straalen N.M."/>
            <person name="Roelofs D."/>
        </authorList>
    </citation>
    <scope>NUCLEOTIDE SEQUENCE [LARGE SCALE GENOMIC DNA]</scope>
    <source>
        <tissue evidence="2">Mixed pool</tissue>
    </source>
</reference>
<evidence type="ECO:0000313" key="3">
    <source>
        <dbReference type="Proteomes" id="UP000094527"/>
    </source>
</evidence>